<dbReference type="Gene3D" id="3.20.20.80">
    <property type="entry name" value="Glycosidases"/>
    <property type="match status" value="1"/>
</dbReference>
<dbReference type="AlphaFoldDB" id="A0AAT9JNB8"/>
<keyword evidence="1" id="KW-0732">Signal</keyword>
<dbReference type="InterPro" id="IPR017853">
    <property type="entry name" value="GH"/>
</dbReference>
<accession>A0AAT9JNB8</accession>
<dbReference type="SUPFAM" id="SSF51445">
    <property type="entry name" value="(Trans)glycosidases"/>
    <property type="match status" value="1"/>
</dbReference>
<dbReference type="RefSeq" id="WP_208677469.1">
    <property type="nucleotide sequence ID" value="NZ_CP034671.2"/>
</dbReference>
<feature type="domain" description="Glycosyl hydrolase-like 10" evidence="2">
    <location>
        <begin position="57"/>
        <end position="360"/>
    </location>
</feature>
<proteinExistence type="predicted"/>
<evidence type="ECO:0000313" key="3">
    <source>
        <dbReference type="EMBL" id="QFZ91200.2"/>
    </source>
</evidence>
<reference evidence="3" key="1">
    <citation type="submission" date="2024-01" db="EMBL/GenBank/DDBJ databases">
        <title>Synechococcus elongatus PCC 11802, a close yet different native of Synechococcus elongatus PCC 11801.</title>
        <authorList>
            <person name="Jaiswal D."/>
            <person name="Sengupta A."/>
            <person name="Sengupta S."/>
            <person name="Pakrasi H.B."/>
            <person name="Wangikar P."/>
        </authorList>
    </citation>
    <scope>NUCLEOTIDE SEQUENCE</scope>
    <source>
        <strain evidence="3">PCC 11802</strain>
    </source>
</reference>
<gene>
    <name evidence="3" type="ORF">EKO22_01300</name>
</gene>
<dbReference type="PANTHER" id="PTHR43405:SF1">
    <property type="entry name" value="GLYCOSYL HYDROLASE DIGH"/>
    <property type="match status" value="1"/>
</dbReference>
<name>A0AAT9JNB8_SYNEL</name>
<organism evidence="3">
    <name type="scientific">Synechococcus elongatus PCC 11802</name>
    <dbReference type="NCBI Taxonomy" id="2283154"/>
    <lineage>
        <taxon>Bacteria</taxon>
        <taxon>Bacillati</taxon>
        <taxon>Cyanobacteriota</taxon>
        <taxon>Cyanophyceae</taxon>
        <taxon>Synechococcales</taxon>
        <taxon>Synechococcaceae</taxon>
        <taxon>Synechococcus</taxon>
    </lineage>
</organism>
<dbReference type="Pfam" id="PF02638">
    <property type="entry name" value="GHL10"/>
    <property type="match status" value="1"/>
</dbReference>
<sequence>MPPQLKPKLIRRILLFWTTLLAVVMLGRPAIAFLSPPMQAWEAGVQKIAQMPQSSQPIRGVWLTTNDIPVLRDSSRVQSAMTELSQLNFNTVYPVVWNSGYALYPSAIAQRAGIPYIHQGAAGQDILADVIDQAHRQGLLAIPWFEFGFMAPPSSELAVAHPDWLTQRRDGSQTSGSAAGEVVWLNPFKPEVQQFITSLVAEIATRYDIDGIQFDDHTALPVDFGYDPYTVAQYQKETKRSVPSNPRDPAWMRWRADKITDFVAQLNQTLKQQRPEAILSVSPNPYDTAYNSFLQDWVSWINRGVVDELLVQVYRWDINSFTNQILRPEIQAAQTKIPVAIGILTGLRNRPMPMSMIQSKVMQSTAQGLGVAFFYYESLWYDAPEPVAERQALFRDLFGVPASRFSLRRQA</sequence>
<dbReference type="InterPro" id="IPR052177">
    <property type="entry name" value="Divisome_Glycosyl_Hydrolase"/>
</dbReference>
<dbReference type="InterPro" id="IPR003790">
    <property type="entry name" value="GHL10"/>
</dbReference>
<dbReference type="PANTHER" id="PTHR43405">
    <property type="entry name" value="GLYCOSYL HYDROLASE DIGH"/>
    <property type="match status" value="1"/>
</dbReference>
<protein>
    <submittedName>
        <fullName evidence="3">Glycoside hydrolase family 10 protein</fullName>
    </submittedName>
</protein>
<dbReference type="EMBL" id="CP034671">
    <property type="protein sequence ID" value="QFZ91200.2"/>
    <property type="molecule type" value="Genomic_DNA"/>
</dbReference>
<dbReference type="GO" id="GO:0016787">
    <property type="term" value="F:hydrolase activity"/>
    <property type="evidence" value="ECO:0007669"/>
    <property type="project" value="UniProtKB-KW"/>
</dbReference>
<keyword evidence="3" id="KW-0378">Hydrolase</keyword>
<evidence type="ECO:0000259" key="2">
    <source>
        <dbReference type="Pfam" id="PF02638"/>
    </source>
</evidence>
<evidence type="ECO:0000256" key="1">
    <source>
        <dbReference type="ARBA" id="ARBA00022729"/>
    </source>
</evidence>